<dbReference type="GO" id="GO:0006511">
    <property type="term" value="P:ubiquitin-dependent protein catabolic process"/>
    <property type="evidence" value="ECO:0007669"/>
    <property type="project" value="TreeGrafter"/>
</dbReference>
<dbReference type="PANTHER" id="PTHR11254:SF424">
    <property type="entry name" value="E3 UBIQUITIN-PROTEIN LIGASE UPL5"/>
    <property type="match status" value="1"/>
</dbReference>
<dbReference type="CDD" id="cd00078">
    <property type="entry name" value="HECTc"/>
    <property type="match status" value="1"/>
</dbReference>
<dbReference type="Proteomes" id="UP000195402">
    <property type="component" value="Unassembled WGS sequence"/>
</dbReference>
<dbReference type="OMA" id="HEWFLER"/>
<dbReference type="STRING" id="56857.A0A200Q7Z7"/>
<dbReference type="SUPFAM" id="SSF56204">
    <property type="entry name" value="Hect, E3 ligase catalytic domain"/>
    <property type="match status" value="1"/>
</dbReference>
<dbReference type="SMART" id="SM00119">
    <property type="entry name" value="HECTc"/>
    <property type="match status" value="1"/>
</dbReference>
<gene>
    <name evidence="8" type="ORF">BVC80_1287g11</name>
</gene>
<keyword evidence="9" id="KW-1185">Reference proteome</keyword>
<dbReference type="PROSITE" id="PS50237">
    <property type="entry name" value="HECT"/>
    <property type="match status" value="1"/>
</dbReference>
<accession>A0A200Q7Z7</accession>
<dbReference type="InterPro" id="IPR000569">
    <property type="entry name" value="HECT_dom"/>
</dbReference>
<name>A0A200Q7Z7_MACCD</name>
<feature type="domain" description="HECT" evidence="7">
    <location>
        <begin position="370"/>
        <end position="691"/>
    </location>
</feature>
<feature type="active site" description="Glycyl thioester intermediate" evidence="6">
    <location>
        <position position="657"/>
    </location>
</feature>
<evidence type="ECO:0000256" key="2">
    <source>
        <dbReference type="ARBA" id="ARBA00004906"/>
    </source>
</evidence>
<dbReference type="GO" id="GO:0061630">
    <property type="term" value="F:ubiquitin protein ligase activity"/>
    <property type="evidence" value="ECO:0007669"/>
    <property type="project" value="UniProtKB-EC"/>
</dbReference>
<dbReference type="InterPro" id="IPR050409">
    <property type="entry name" value="E3_ubiq-protein_ligase"/>
</dbReference>
<sequence>MAEVMTCKEEEEYLQTIQAINDLESSIIRLCRGESDESSSKDIVARVEDFLSRIPRNNLEKSMEHIQIFKSSGVAKGLVSLYISHIKGLRGDCLSNLVYLLETNCFPNRTRYFDNAKAVSLIEELFPLVDELSCKLLQGLDLIMKSSLCRLYRVSASFRTSFDCDIIDFAFFSLHLRKAIEDHMRSEGQLFPVRLNDNIDKPPCYLDEIGKFHAIFFSLQVKVNQCLRNMEKDILDSNGEWEFNPGWSHYLSVLEELNKISKLYQGSVEEFSSILRSNQFTFNVLIRYSKRGFDHHKWLCEHKDVTDFESRRHLVMMMLPKVNDDSEGLHKMLIDRLQLLTESFEYIASAKPKCLCNDRFVEFKSEVAIGSGVLREWFFLVCQALFNPQNALFLACPYDRQRFFPNPASKLNPLNLKYFGFCGRMIALAIMHEVQVGITFDRVFFLQLAGELISLEDVSYADPCLYVSCKKILEMDVDFMDSDALGLTFVREVEEFGSRKLVELCPGGSTIVVNSKNREEYVELLIQHCFVKSISEQVAYFSRGFGEILCRPRLQKIFFQTLELKDLDCMLLGSDRAICVEDWKAHTDYDGYKESDDQICWFWKVVEGMSSEQRRVLLFFWISVKYLPVNGFSGLPSRLCICKSSRSRYRLPSSSTCFYSLYLPPYPSLAIMQQRLILISQEHLGCSYGNL</sequence>
<comment type="caution">
    <text evidence="8">The sequence shown here is derived from an EMBL/GenBank/DDBJ whole genome shotgun (WGS) entry which is preliminary data.</text>
</comment>
<dbReference type="InParanoid" id="A0A200Q7Z7"/>
<dbReference type="GO" id="GO:0000209">
    <property type="term" value="P:protein polyubiquitination"/>
    <property type="evidence" value="ECO:0007669"/>
    <property type="project" value="TreeGrafter"/>
</dbReference>
<dbReference type="EC" id="2.3.2.26" evidence="3"/>
<evidence type="ECO:0000259" key="7">
    <source>
        <dbReference type="PROSITE" id="PS50237"/>
    </source>
</evidence>
<evidence type="ECO:0000256" key="4">
    <source>
        <dbReference type="ARBA" id="ARBA00022679"/>
    </source>
</evidence>
<dbReference type="AlphaFoldDB" id="A0A200Q7Z7"/>
<dbReference type="Gene3D" id="3.30.2410.10">
    <property type="entry name" value="Hect, E3 ligase catalytic domain"/>
    <property type="match status" value="1"/>
</dbReference>
<evidence type="ECO:0000256" key="6">
    <source>
        <dbReference type="PROSITE-ProRule" id="PRU00104"/>
    </source>
</evidence>
<dbReference type="GO" id="GO:0005737">
    <property type="term" value="C:cytoplasm"/>
    <property type="evidence" value="ECO:0007669"/>
    <property type="project" value="TreeGrafter"/>
</dbReference>
<dbReference type="Gene3D" id="3.30.2160.10">
    <property type="entry name" value="Hect, E3 ligase catalytic domain"/>
    <property type="match status" value="1"/>
</dbReference>
<dbReference type="Pfam" id="PF00632">
    <property type="entry name" value="HECT"/>
    <property type="match status" value="1"/>
</dbReference>
<evidence type="ECO:0000313" key="9">
    <source>
        <dbReference type="Proteomes" id="UP000195402"/>
    </source>
</evidence>
<evidence type="ECO:0000256" key="5">
    <source>
        <dbReference type="ARBA" id="ARBA00022786"/>
    </source>
</evidence>
<evidence type="ECO:0000256" key="1">
    <source>
        <dbReference type="ARBA" id="ARBA00000885"/>
    </source>
</evidence>
<comment type="catalytic activity">
    <reaction evidence="1">
        <text>S-ubiquitinyl-[E2 ubiquitin-conjugating enzyme]-L-cysteine + [acceptor protein]-L-lysine = [E2 ubiquitin-conjugating enzyme]-L-cysteine + N(6)-ubiquitinyl-[acceptor protein]-L-lysine.</text>
        <dbReference type="EC" id="2.3.2.26"/>
    </reaction>
</comment>
<evidence type="ECO:0000256" key="3">
    <source>
        <dbReference type="ARBA" id="ARBA00012485"/>
    </source>
</evidence>
<evidence type="ECO:0000313" key="8">
    <source>
        <dbReference type="EMBL" id="OVA06572.1"/>
    </source>
</evidence>
<dbReference type="OrthoDB" id="1870110at2759"/>
<organism evidence="8 9">
    <name type="scientific">Macleaya cordata</name>
    <name type="common">Five-seeded plume-poppy</name>
    <name type="synonym">Bocconia cordata</name>
    <dbReference type="NCBI Taxonomy" id="56857"/>
    <lineage>
        <taxon>Eukaryota</taxon>
        <taxon>Viridiplantae</taxon>
        <taxon>Streptophyta</taxon>
        <taxon>Embryophyta</taxon>
        <taxon>Tracheophyta</taxon>
        <taxon>Spermatophyta</taxon>
        <taxon>Magnoliopsida</taxon>
        <taxon>Ranunculales</taxon>
        <taxon>Papaveraceae</taxon>
        <taxon>Papaveroideae</taxon>
        <taxon>Macleaya</taxon>
    </lineage>
</organism>
<comment type="pathway">
    <text evidence="2">Protein modification; protein ubiquitination.</text>
</comment>
<protein>
    <recommendedName>
        <fullName evidence="3">HECT-type E3 ubiquitin transferase</fullName>
        <ecNumber evidence="3">2.3.2.26</ecNumber>
    </recommendedName>
</protein>
<dbReference type="PANTHER" id="PTHR11254">
    <property type="entry name" value="HECT DOMAIN UBIQUITIN-PROTEIN LIGASE"/>
    <property type="match status" value="1"/>
</dbReference>
<dbReference type="EMBL" id="MVGT01002779">
    <property type="protein sequence ID" value="OVA06572.1"/>
    <property type="molecule type" value="Genomic_DNA"/>
</dbReference>
<dbReference type="InterPro" id="IPR035983">
    <property type="entry name" value="Hect_E3_ubiquitin_ligase"/>
</dbReference>
<dbReference type="Gene3D" id="3.90.1750.10">
    <property type="entry name" value="Hect, E3 ligase catalytic domains"/>
    <property type="match status" value="1"/>
</dbReference>
<keyword evidence="5 6" id="KW-0833">Ubl conjugation pathway</keyword>
<reference evidence="8 9" key="1">
    <citation type="journal article" date="2017" name="Mol. Plant">
        <title>The Genome of Medicinal Plant Macleaya cordata Provides New Insights into Benzylisoquinoline Alkaloids Metabolism.</title>
        <authorList>
            <person name="Liu X."/>
            <person name="Liu Y."/>
            <person name="Huang P."/>
            <person name="Ma Y."/>
            <person name="Qing Z."/>
            <person name="Tang Q."/>
            <person name="Cao H."/>
            <person name="Cheng P."/>
            <person name="Zheng Y."/>
            <person name="Yuan Z."/>
            <person name="Zhou Y."/>
            <person name="Liu J."/>
            <person name="Tang Z."/>
            <person name="Zhuo Y."/>
            <person name="Zhang Y."/>
            <person name="Yu L."/>
            <person name="Huang J."/>
            <person name="Yang P."/>
            <person name="Peng Q."/>
            <person name="Zhang J."/>
            <person name="Jiang W."/>
            <person name="Zhang Z."/>
            <person name="Lin K."/>
            <person name="Ro D.K."/>
            <person name="Chen X."/>
            <person name="Xiong X."/>
            <person name="Shang Y."/>
            <person name="Huang S."/>
            <person name="Zeng J."/>
        </authorList>
    </citation>
    <scope>NUCLEOTIDE SEQUENCE [LARGE SCALE GENOMIC DNA]</scope>
    <source>
        <strain evidence="9">cv. BLH2017</strain>
        <tissue evidence="8">Root</tissue>
    </source>
</reference>
<proteinExistence type="predicted"/>
<keyword evidence="4" id="KW-0808">Transferase</keyword>